<accession>A0A1U8B5U6</accession>
<dbReference type="GO" id="GO:0034314">
    <property type="term" value="P:Arp2/3 complex-mediated actin nucleation"/>
    <property type="evidence" value="ECO:0000318"/>
    <property type="project" value="GO_Central"/>
</dbReference>
<feature type="compositionally biased region" description="Acidic residues" evidence="3">
    <location>
        <begin position="306"/>
        <end position="321"/>
    </location>
</feature>
<dbReference type="GO" id="GO:0006887">
    <property type="term" value="P:exocytosis"/>
    <property type="evidence" value="ECO:0000318"/>
    <property type="project" value="GO_Central"/>
</dbReference>
<evidence type="ECO:0000259" key="4">
    <source>
        <dbReference type="Pfam" id="PF11945"/>
    </source>
</evidence>
<keyword evidence="5" id="KW-1185">Reference proteome</keyword>
<feature type="domain" description="WASH1 WAHD" evidence="4">
    <location>
        <begin position="21"/>
        <end position="103"/>
    </location>
</feature>
<name>A0A1U8B5U6_NELNU</name>
<dbReference type="GO" id="GO:0043014">
    <property type="term" value="F:alpha-tubulin binding"/>
    <property type="evidence" value="ECO:0000318"/>
    <property type="project" value="GO_Central"/>
</dbReference>
<dbReference type="GO" id="GO:0032456">
    <property type="term" value="P:endocytic recycling"/>
    <property type="evidence" value="ECO:0000318"/>
    <property type="project" value="GO_Central"/>
</dbReference>
<dbReference type="GO" id="GO:0071203">
    <property type="term" value="C:WASH complex"/>
    <property type="evidence" value="ECO:0000318"/>
    <property type="project" value="GO_Central"/>
</dbReference>
<evidence type="ECO:0000313" key="6">
    <source>
        <dbReference type="RefSeq" id="XP_010271218.1"/>
    </source>
</evidence>
<protein>
    <submittedName>
        <fullName evidence="6 7">Uncharacterized protein LOC104607295 isoform X1</fullName>
    </submittedName>
</protein>
<dbReference type="InterPro" id="IPR021854">
    <property type="entry name" value="WASH1_WAHD"/>
</dbReference>
<feature type="compositionally biased region" description="Low complexity" evidence="3">
    <location>
        <begin position="268"/>
        <end position="285"/>
    </location>
</feature>
<dbReference type="STRING" id="4432.A0A1U8B5U6"/>
<keyword evidence="2" id="KW-0009">Actin-binding</keyword>
<dbReference type="KEGG" id="nnu:104607295"/>
<dbReference type="PANTHER" id="PTHR23331:SF1">
    <property type="entry name" value="WASH COMPLEX SUBUNIT 1"/>
    <property type="match status" value="1"/>
</dbReference>
<evidence type="ECO:0000313" key="7">
    <source>
        <dbReference type="RefSeq" id="XP_010271219.1"/>
    </source>
</evidence>
<feature type="compositionally biased region" description="Polar residues" evidence="3">
    <location>
        <begin position="251"/>
        <end position="260"/>
    </location>
</feature>
<organism evidence="5 6">
    <name type="scientific">Nelumbo nucifera</name>
    <name type="common">Sacred lotus</name>
    <dbReference type="NCBI Taxonomy" id="4432"/>
    <lineage>
        <taxon>Eukaryota</taxon>
        <taxon>Viridiplantae</taxon>
        <taxon>Streptophyta</taxon>
        <taxon>Embryophyta</taxon>
        <taxon>Tracheophyta</taxon>
        <taxon>Spermatophyta</taxon>
        <taxon>Magnoliopsida</taxon>
        <taxon>Proteales</taxon>
        <taxon>Nelumbonaceae</taxon>
        <taxon>Nelumbo</taxon>
    </lineage>
</organism>
<dbReference type="PANTHER" id="PTHR23331">
    <property type="entry name" value="CXYORF1"/>
    <property type="match status" value="1"/>
</dbReference>
<feature type="region of interest" description="Disordered" evidence="3">
    <location>
        <begin position="185"/>
        <end position="208"/>
    </location>
</feature>
<sequence>MLRVSEGENRRPEGYLANYKQLRDSLLELQSAADRIFDRIEERTAKEHDKLMDLSNRVQKAKAKIDAISHSKEAIAIRSSPRYPSKSDREEDFHSLFGYRDSDTGSGLPVATLLVNAGLNREFGDGTLELFQFFSETSSDFLPKDAQPEVVSGVGHSSGNAFVESLLKPPDFTYGSILKEENIMTDHSSSPKHQTLPPPPPSLIHSSRVLPRSEGFNSRPSLIQHLKTKNVLADIPKVSSKPLGDPRRSVRPTSVGNSGFVTGKAGFSDLTSSPSSSSTPSNKVSDSGKLKDILAALRPKAPLQESSEDQSEGDDQDDKGQ</sequence>
<evidence type="ECO:0000256" key="1">
    <source>
        <dbReference type="ARBA" id="ARBA00005602"/>
    </source>
</evidence>
<reference evidence="6 7" key="1">
    <citation type="submission" date="2025-04" db="UniProtKB">
        <authorList>
            <consortium name="RefSeq"/>
        </authorList>
    </citation>
    <scope>IDENTIFICATION</scope>
</reference>
<dbReference type="GO" id="GO:0042147">
    <property type="term" value="P:retrograde transport, endosome to Golgi"/>
    <property type="evidence" value="ECO:0000318"/>
    <property type="project" value="GO_Central"/>
</dbReference>
<evidence type="ECO:0000256" key="2">
    <source>
        <dbReference type="ARBA" id="ARBA00023203"/>
    </source>
</evidence>
<dbReference type="Pfam" id="PF11945">
    <property type="entry name" value="WASH_WAHD"/>
    <property type="match status" value="1"/>
</dbReference>
<gene>
    <name evidence="6 7" type="primary">LOC104607295</name>
</gene>
<dbReference type="GO" id="GO:0043015">
    <property type="term" value="F:gamma-tubulin binding"/>
    <property type="evidence" value="ECO:0000318"/>
    <property type="project" value="GO_Central"/>
</dbReference>
<dbReference type="OMA" id="CTNQEDF"/>
<dbReference type="Proteomes" id="UP000189703">
    <property type="component" value="Unplaced"/>
</dbReference>
<dbReference type="RefSeq" id="XP_010271218.1">
    <property type="nucleotide sequence ID" value="XM_010272916.2"/>
</dbReference>
<comment type="similarity">
    <text evidence="1">Belongs to the WASH1 family.</text>
</comment>
<dbReference type="InterPro" id="IPR028290">
    <property type="entry name" value="WASH1"/>
</dbReference>
<feature type="region of interest" description="Disordered" evidence="3">
    <location>
        <begin position="237"/>
        <end position="321"/>
    </location>
</feature>
<dbReference type="AlphaFoldDB" id="A0A1U8B5U6"/>
<evidence type="ECO:0000313" key="5">
    <source>
        <dbReference type="Proteomes" id="UP000189703"/>
    </source>
</evidence>
<dbReference type="GO" id="GO:0003779">
    <property type="term" value="F:actin binding"/>
    <property type="evidence" value="ECO:0007669"/>
    <property type="project" value="UniProtKB-KW"/>
</dbReference>
<dbReference type="RefSeq" id="XP_010271219.1">
    <property type="nucleotide sequence ID" value="XM_010272917.2"/>
</dbReference>
<dbReference type="GO" id="GO:0005829">
    <property type="term" value="C:cytosol"/>
    <property type="evidence" value="ECO:0007669"/>
    <property type="project" value="GOC"/>
</dbReference>
<dbReference type="GO" id="GO:0055037">
    <property type="term" value="C:recycling endosome"/>
    <property type="evidence" value="ECO:0000318"/>
    <property type="project" value="GO_Central"/>
</dbReference>
<evidence type="ECO:0000256" key="3">
    <source>
        <dbReference type="SAM" id="MobiDB-lite"/>
    </source>
</evidence>
<dbReference type="GO" id="GO:0005769">
    <property type="term" value="C:early endosome"/>
    <property type="evidence" value="ECO:0000318"/>
    <property type="project" value="GO_Central"/>
</dbReference>
<dbReference type="GeneID" id="104607295"/>
<dbReference type="OrthoDB" id="307871at2759"/>
<proteinExistence type="inferred from homology"/>
<dbReference type="eggNOG" id="ENOG502S1A7">
    <property type="taxonomic scope" value="Eukaryota"/>
</dbReference>